<comment type="catalytic activity">
    <reaction evidence="3">
        <text>2 GTP = 3',3'-c-di-GMP + 2 diphosphate</text>
        <dbReference type="Rhea" id="RHEA:24898"/>
        <dbReference type="ChEBI" id="CHEBI:33019"/>
        <dbReference type="ChEBI" id="CHEBI:37565"/>
        <dbReference type="ChEBI" id="CHEBI:58805"/>
        <dbReference type="EC" id="2.7.7.65"/>
    </reaction>
</comment>
<evidence type="ECO:0000256" key="3">
    <source>
        <dbReference type="ARBA" id="ARBA00034247"/>
    </source>
</evidence>
<evidence type="ECO:0000259" key="5">
    <source>
        <dbReference type="PROSITE" id="PS50887"/>
    </source>
</evidence>
<dbReference type="KEGG" id="woc:BA177_10900"/>
<dbReference type="STRING" id="1548547.BA177_10900"/>
<dbReference type="InterPro" id="IPR018490">
    <property type="entry name" value="cNMP-bd_dom_sf"/>
</dbReference>
<dbReference type="FunFam" id="3.30.70.270:FF:000001">
    <property type="entry name" value="Diguanylate cyclase domain protein"/>
    <property type="match status" value="1"/>
</dbReference>
<dbReference type="Proteomes" id="UP000092695">
    <property type="component" value="Chromosome"/>
</dbReference>
<dbReference type="EMBL" id="CP016268">
    <property type="protein sequence ID" value="ANO51644.1"/>
    <property type="molecule type" value="Genomic_DNA"/>
</dbReference>
<dbReference type="CDD" id="cd01949">
    <property type="entry name" value="GGDEF"/>
    <property type="match status" value="1"/>
</dbReference>
<dbReference type="InterPro" id="IPR000595">
    <property type="entry name" value="cNMP-bd_dom"/>
</dbReference>
<feature type="domain" description="GGDEF" evidence="5">
    <location>
        <begin position="188"/>
        <end position="319"/>
    </location>
</feature>
<name>A0A193LH03_9GAMM</name>
<dbReference type="PANTHER" id="PTHR45138">
    <property type="entry name" value="REGULATORY COMPONENTS OF SENSORY TRANSDUCTION SYSTEM"/>
    <property type="match status" value="1"/>
</dbReference>
<dbReference type="SMART" id="SM00100">
    <property type="entry name" value="cNMP"/>
    <property type="match status" value="1"/>
</dbReference>
<accession>A0A193LH03</accession>
<dbReference type="InterPro" id="IPR000160">
    <property type="entry name" value="GGDEF_dom"/>
</dbReference>
<dbReference type="Pfam" id="PF00027">
    <property type="entry name" value="cNMP_binding"/>
    <property type="match status" value="1"/>
</dbReference>
<protein>
    <recommendedName>
        <fullName evidence="2">diguanylate cyclase</fullName>
        <ecNumber evidence="2">2.7.7.65</ecNumber>
    </recommendedName>
</protein>
<dbReference type="SUPFAM" id="SSF51206">
    <property type="entry name" value="cAMP-binding domain-like"/>
    <property type="match status" value="1"/>
</dbReference>
<comment type="cofactor">
    <cofactor evidence="1">
        <name>Mg(2+)</name>
        <dbReference type="ChEBI" id="CHEBI:18420"/>
    </cofactor>
</comment>
<dbReference type="GO" id="GO:0052621">
    <property type="term" value="F:diguanylate cyclase activity"/>
    <property type="evidence" value="ECO:0007669"/>
    <property type="project" value="UniProtKB-EC"/>
</dbReference>
<dbReference type="InterPro" id="IPR043128">
    <property type="entry name" value="Rev_trsase/Diguanyl_cyclase"/>
</dbReference>
<evidence type="ECO:0000313" key="7">
    <source>
        <dbReference type="Proteomes" id="UP000092695"/>
    </source>
</evidence>
<evidence type="ECO:0000313" key="6">
    <source>
        <dbReference type="EMBL" id="ANO51644.1"/>
    </source>
</evidence>
<dbReference type="Gene3D" id="3.30.70.270">
    <property type="match status" value="1"/>
</dbReference>
<dbReference type="AlphaFoldDB" id="A0A193LH03"/>
<gene>
    <name evidence="6" type="ORF">BA177_10900</name>
</gene>
<reference evidence="6 7" key="1">
    <citation type="submission" date="2016-06" db="EMBL/GenBank/DDBJ databases">
        <title>Complete genome sequence of a deep-branching marine Gamma Proteobacterium Woeseia oceani type strain XK5.</title>
        <authorList>
            <person name="Mu D."/>
            <person name="Du Z."/>
        </authorList>
    </citation>
    <scope>NUCLEOTIDE SEQUENCE [LARGE SCALE GENOMIC DNA]</scope>
    <source>
        <strain evidence="6 7">XK5</strain>
    </source>
</reference>
<dbReference type="NCBIfam" id="TIGR00254">
    <property type="entry name" value="GGDEF"/>
    <property type="match status" value="1"/>
</dbReference>
<dbReference type="PROSITE" id="PS50887">
    <property type="entry name" value="GGDEF"/>
    <property type="match status" value="1"/>
</dbReference>
<dbReference type="Gene3D" id="2.60.120.10">
    <property type="entry name" value="Jelly Rolls"/>
    <property type="match status" value="1"/>
</dbReference>
<dbReference type="InterPro" id="IPR050469">
    <property type="entry name" value="Diguanylate_Cyclase"/>
</dbReference>
<feature type="domain" description="Cyclic nucleotide-binding" evidence="4">
    <location>
        <begin position="18"/>
        <end position="136"/>
    </location>
</feature>
<proteinExistence type="predicted"/>
<evidence type="ECO:0000259" key="4">
    <source>
        <dbReference type="PROSITE" id="PS50042"/>
    </source>
</evidence>
<dbReference type="CDD" id="cd00038">
    <property type="entry name" value="CAP_ED"/>
    <property type="match status" value="1"/>
</dbReference>
<evidence type="ECO:0000256" key="2">
    <source>
        <dbReference type="ARBA" id="ARBA00012528"/>
    </source>
</evidence>
<organism evidence="6 7">
    <name type="scientific">Woeseia oceani</name>
    <dbReference type="NCBI Taxonomy" id="1548547"/>
    <lineage>
        <taxon>Bacteria</taxon>
        <taxon>Pseudomonadati</taxon>
        <taxon>Pseudomonadota</taxon>
        <taxon>Gammaproteobacteria</taxon>
        <taxon>Woeseiales</taxon>
        <taxon>Woeseiaceae</taxon>
        <taxon>Woeseia</taxon>
    </lineage>
</organism>
<sequence>MPPINSDYQRSLLAGLDLFHGVSPDKIQGLLQQCERRDVGTGELLLSPGSRNEYVFVVLSGLLDVRVGSPDAPVLARMDVGSCAGEMSIIEGKDPSAYVIAAEPTHVLVIHKTVLWEMVNASHAFSKNLLLMLSERIRSHNHFIAESFGDLLKYERNASTDALTGLGNRHAMVDEFPAEIARCRKNREAVSMIMVDVDNFKTFNDQFGHVAGDRALTAVARVLRDQFRTRDKLVRFGGDEFAVLLPGVAEAEALKTANRVRIAINGDYEENIDSLIRIPIAISMGVAELQDDGTLDSLMHAADAALYRAKRAGRNQVFA</sequence>
<dbReference type="Pfam" id="PF00990">
    <property type="entry name" value="GGDEF"/>
    <property type="match status" value="1"/>
</dbReference>
<dbReference type="PANTHER" id="PTHR45138:SF9">
    <property type="entry name" value="DIGUANYLATE CYCLASE DGCM-RELATED"/>
    <property type="match status" value="1"/>
</dbReference>
<dbReference type="SUPFAM" id="SSF55073">
    <property type="entry name" value="Nucleotide cyclase"/>
    <property type="match status" value="1"/>
</dbReference>
<keyword evidence="7" id="KW-1185">Reference proteome</keyword>
<dbReference type="PROSITE" id="PS50042">
    <property type="entry name" value="CNMP_BINDING_3"/>
    <property type="match status" value="1"/>
</dbReference>
<dbReference type="SMART" id="SM00267">
    <property type="entry name" value="GGDEF"/>
    <property type="match status" value="1"/>
</dbReference>
<dbReference type="InterPro" id="IPR029787">
    <property type="entry name" value="Nucleotide_cyclase"/>
</dbReference>
<dbReference type="EC" id="2.7.7.65" evidence="2"/>
<evidence type="ECO:0000256" key="1">
    <source>
        <dbReference type="ARBA" id="ARBA00001946"/>
    </source>
</evidence>
<dbReference type="InterPro" id="IPR014710">
    <property type="entry name" value="RmlC-like_jellyroll"/>
</dbReference>